<evidence type="ECO:0000256" key="4">
    <source>
        <dbReference type="ARBA" id="ARBA00023136"/>
    </source>
</evidence>
<evidence type="ECO:0000256" key="7">
    <source>
        <dbReference type="ARBA" id="ARBA00023288"/>
    </source>
</evidence>
<reference evidence="9" key="1">
    <citation type="submission" date="2022-01" db="EMBL/GenBank/DDBJ databases">
        <title>Novel bile acid biosynthetic pathways are enriched in the microbiome of centenarians.</title>
        <authorList>
            <person name="Sato Y."/>
            <person name="Atarashi K."/>
            <person name="Plichta R.D."/>
            <person name="Arai Y."/>
            <person name="Sasajima S."/>
            <person name="Kearney M.S."/>
            <person name="Suda W."/>
            <person name="Takeshita K."/>
            <person name="Sasaki T."/>
            <person name="Okamoto S."/>
            <person name="Skelly N.A."/>
            <person name="Okamura Y."/>
            <person name="Vlamakis H."/>
            <person name="Li Y."/>
            <person name="Tanoue T."/>
            <person name="Takei H."/>
            <person name="Nittono H."/>
            <person name="Narushima S."/>
            <person name="Irie J."/>
            <person name="Itoh H."/>
            <person name="Moriya K."/>
            <person name="Sugiura Y."/>
            <person name="Suematsu M."/>
            <person name="Moritoki N."/>
            <person name="Shibata S."/>
            <person name="Littman R.D."/>
            <person name="Fischbach A.M."/>
            <person name="Uwamino Y."/>
            <person name="Inoue T."/>
            <person name="Honda A."/>
            <person name="Hattori M."/>
            <person name="Murai T."/>
            <person name="Xavier J.R."/>
            <person name="Hirose N."/>
            <person name="Honda K."/>
        </authorList>
    </citation>
    <scope>NUCLEOTIDE SEQUENCE</scope>
    <source>
        <strain evidence="9">CE91-St16</strain>
    </source>
</reference>
<keyword evidence="7" id="KW-0449">Lipoprotein</keyword>
<organism evidence="9 10">
    <name type="scientific">Alistipes finegoldii</name>
    <dbReference type="NCBI Taxonomy" id="214856"/>
    <lineage>
        <taxon>Bacteria</taxon>
        <taxon>Pseudomonadati</taxon>
        <taxon>Bacteroidota</taxon>
        <taxon>Bacteroidia</taxon>
        <taxon>Bacteroidales</taxon>
        <taxon>Rikenellaceae</taxon>
        <taxon>Alistipes</taxon>
    </lineage>
</organism>
<comment type="similarity">
    <text evidence="2">Belongs to the bacteroidetes fimbrillin superfamily. FimB/Mfa2 family.</text>
</comment>
<sequence>MKHCKLTALILAAAVCAACSEPERADGGPNPQTTRVTLRREGAADVAVYAFRRQGDRFLFDTLFREGWTSDGRMSVRMPNGQYKFLFASGAADRLVLAPEPLTRQTAWEEVHFALRENAEAPGTCCPADELFLQYPASDADAIHTVGGADLTVAATLRRAVCRIEVSVKRGYHDGTQYVEVPYAEPQSVLGEIDRIELSAGAAGLRVTPAGSSGTATVAATLAAADYAKLTDGGFIRLEGPFIIPPADGGEVGLDISVVPVAGAALQPARLHLTGRAERNKRLDVTLWITSGYPAVGVEIKTAPIEREQDGDTGIWE</sequence>
<keyword evidence="4" id="KW-0472">Membrane</keyword>
<keyword evidence="5" id="KW-0564">Palmitate</keyword>
<evidence type="ECO:0000256" key="3">
    <source>
        <dbReference type="ARBA" id="ARBA00022729"/>
    </source>
</evidence>
<evidence type="ECO:0000313" key="10">
    <source>
        <dbReference type="Proteomes" id="UP001055105"/>
    </source>
</evidence>
<name>A0AA37KLN2_9BACT</name>
<protein>
    <recommendedName>
        <fullName evidence="11">Fimbrillin family protein</fullName>
    </recommendedName>
</protein>
<dbReference type="EMBL" id="BQOL01000001">
    <property type="protein sequence ID" value="GKI17269.1"/>
    <property type="molecule type" value="Genomic_DNA"/>
</dbReference>
<proteinExistence type="inferred from homology"/>
<dbReference type="Proteomes" id="UP001055105">
    <property type="component" value="Unassembled WGS sequence"/>
</dbReference>
<dbReference type="GO" id="GO:0009279">
    <property type="term" value="C:cell outer membrane"/>
    <property type="evidence" value="ECO:0007669"/>
    <property type="project" value="UniProtKB-SubCell"/>
</dbReference>
<keyword evidence="6" id="KW-0998">Cell outer membrane</keyword>
<evidence type="ECO:0000256" key="5">
    <source>
        <dbReference type="ARBA" id="ARBA00023139"/>
    </source>
</evidence>
<dbReference type="InterPro" id="IPR014941">
    <property type="entry name" value="FimB/Mfa2/Mfa3"/>
</dbReference>
<evidence type="ECO:0000313" key="9">
    <source>
        <dbReference type="EMBL" id="GKI17269.1"/>
    </source>
</evidence>
<dbReference type="Pfam" id="PF08842">
    <property type="entry name" value="Mfa2"/>
    <property type="match status" value="1"/>
</dbReference>
<evidence type="ECO:0000256" key="8">
    <source>
        <dbReference type="SAM" id="SignalP"/>
    </source>
</evidence>
<comment type="subcellular location">
    <subcellularLocation>
        <location evidence="1">Cell outer membrane</location>
    </subcellularLocation>
</comment>
<comment type="caution">
    <text evidence="9">The sequence shown here is derived from an EMBL/GenBank/DDBJ whole genome shotgun (WGS) entry which is preliminary data.</text>
</comment>
<feature type="chain" id="PRO_5041404482" description="Fimbrillin family protein" evidence="8">
    <location>
        <begin position="26"/>
        <end position="317"/>
    </location>
</feature>
<evidence type="ECO:0000256" key="1">
    <source>
        <dbReference type="ARBA" id="ARBA00004442"/>
    </source>
</evidence>
<dbReference type="RefSeq" id="WP_244075874.1">
    <property type="nucleotide sequence ID" value="NZ_AP025581.1"/>
</dbReference>
<feature type="signal peptide" evidence="8">
    <location>
        <begin position="1"/>
        <end position="25"/>
    </location>
</feature>
<accession>A0AA37KLN2</accession>
<evidence type="ECO:0008006" key="11">
    <source>
        <dbReference type="Google" id="ProtNLM"/>
    </source>
</evidence>
<dbReference type="AlphaFoldDB" id="A0AA37KLN2"/>
<gene>
    <name evidence="9" type="ORF">CE91St16_01770</name>
</gene>
<evidence type="ECO:0000256" key="2">
    <source>
        <dbReference type="ARBA" id="ARBA00007248"/>
    </source>
</evidence>
<evidence type="ECO:0000256" key="6">
    <source>
        <dbReference type="ARBA" id="ARBA00023237"/>
    </source>
</evidence>
<keyword evidence="3 8" id="KW-0732">Signal</keyword>